<feature type="signal peptide" evidence="1">
    <location>
        <begin position="1"/>
        <end position="28"/>
    </location>
</feature>
<dbReference type="Proteomes" id="UP001597337">
    <property type="component" value="Unassembled WGS sequence"/>
</dbReference>
<accession>A0ABW4Y7Y6</accession>
<keyword evidence="1" id="KW-0732">Signal</keyword>
<evidence type="ECO:0000256" key="1">
    <source>
        <dbReference type="SAM" id="SignalP"/>
    </source>
</evidence>
<name>A0ABW4Y7Y6_9GAMM</name>
<evidence type="ECO:0000313" key="3">
    <source>
        <dbReference type="Proteomes" id="UP001597337"/>
    </source>
</evidence>
<protein>
    <submittedName>
        <fullName evidence="2">DUF4198 domain-containing protein</fullName>
    </submittedName>
</protein>
<dbReference type="Pfam" id="PF10670">
    <property type="entry name" value="DUF4198"/>
    <property type="match status" value="1"/>
</dbReference>
<organism evidence="2 3">
    <name type="scientific">Thiorhodococcus fuscus</name>
    <dbReference type="NCBI Taxonomy" id="527200"/>
    <lineage>
        <taxon>Bacteria</taxon>
        <taxon>Pseudomonadati</taxon>
        <taxon>Pseudomonadota</taxon>
        <taxon>Gammaproteobacteria</taxon>
        <taxon>Chromatiales</taxon>
        <taxon>Chromatiaceae</taxon>
        <taxon>Thiorhodococcus</taxon>
    </lineage>
</organism>
<keyword evidence="3" id="KW-1185">Reference proteome</keyword>
<feature type="chain" id="PRO_5046676233" evidence="1">
    <location>
        <begin position="29"/>
        <end position="262"/>
    </location>
</feature>
<dbReference type="EMBL" id="JBHUHX010000006">
    <property type="protein sequence ID" value="MFD2110818.1"/>
    <property type="molecule type" value="Genomic_DNA"/>
</dbReference>
<sequence>MNRPIFARPAPLAALLSTVLLAATSAQAHFQQLIPSTDILTADTGSEVNLDLRFTHPMERGPLMDMGQPVRFGVAGPAGVEDLTASLKAEKTDGKQTFSADYHVKQPGDYVFFIEPAPYWEPAEGVMIVHYTKVVVDAFGAEEGWDREIGLPVEIEPLVRPYGLWTGNLFSGIVKQNGQPVPFAEVEVEWVNDASVTPPASPFVTQVIKADANGRFSYAMPRAGWWGFAALLEGDKPMKNPDGEMVPVEAGALIWVKATDMK</sequence>
<comment type="caution">
    <text evidence="2">The sequence shown here is derived from an EMBL/GenBank/DDBJ whole genome shotgun (WGS) entry which is preliminary data.</text>
</comment>
<gene>
    <name evidence="2" type="ORF">ACFSJC_03065</name>
</gene>
<evidence type="ECO:0000313" key="2">
    <source>
        <dbReference type="EMBL" id="MFD2110818.1"/>
    </source>
</evidence>
<reference evidence="3" key="1">
    <citation type="journal article" date="2019" name="Int. J. Syst. Evol. Microbiol.">
        <title>The Global Catalogue of Microorganisms (GCM) 10K type strain sequencing project: providing services to taxonomists for standard genome sequencing and annotation.</title>
        <authorList>
            <consortium name="The Broad Institute Genomics Platform"/>
            <consortium name="The Broad Institute Genome Sequencing Center for Infectious Disease"/>
            <person name="Wu L."/>
            <person name="Ma J."/>
        </authorList>
    </citation>
    <scope>NUCLEOTIDE SEQUENCE [LARGE SCALE GENOMIC DNA]</scope>
    <source>
        <strain evidence="3">KACC 12597</strain>
    </source>
</reference>
<dbReference type="RefSeq" id="WP_386023046.1">
    <property type="nucleotide sequence ID" value="NZ_JBHUHX010000006.1"/>
</dbReference>
<dbReference type="InterPro" id="IPR019613">
    <property type="entry name" value="DUF4198"/>
</dbReference>
<proteinExistence type="predicted"/>